<evidence type="ECO:0000259" key="14">
    <source>
        <dbReference type="PROSITE" id="PS50016"/>
    </source>
</evidence>
<dbReference type="Gene3D" id="3.30.40.10">
    <property type="entry name" value="Zinc/RING finger domain, C3HC4 (zinc finger)"/>
    <property type="match status" value="1"/>
</dbReference>
<evidence type="ECO:0000259" key="15">
    <source>
        <dbReference type="PROSITE" id="PS50280"/>
    </source>
</evidence>
<keyword evidence="10" id="KW-0805">Transcription regulation</keyword>
<dbReference type="PROSITE" id="PS50280">
    <property type="entry name" value="SET"/>
    <property type="match status" value="1"/>
</dbReference>
<keyword evidence="6" id="KW-0677">Repeat</keyword>
<dbReference type="InterPro" id="IPR001214">
    <property type="entry name" value="SET_dom"/>
</dbReference>
<dbReference type="AlphaFoldDB" id="S7W635"/>
<dbReference type="HOGENOM" id="CLU_487991_0_0_1"/>
<dbReference type="VEuPathDB" id="MicrosporidiaDB:SLOPH_1640"/>
<dbReference type="PANTHER" id="PTHR45888:SF5">
    <property type="entry name" value="D4, ISOFORM A"/>
    <property type="match status" value="1"/>
</dbReference>
<dbReference type="STRING" id="1358809.S7W635"/>
<dbReference type="GO" id="GO:0008270">
    <property type="term" value="F:zinc ion binding"/>
    <property type="evidence" value="ECO:0007669"/>
    <property type="project" value="UniProtKB-KW"/>
</dbReference>
<evidence type="ECO:0000256" key="3">
    <source>
        <dbReference type="ARBA" id="ARBA00022679"/>
    </source>
</evidence>
<dbReference type="OMA" id="SLPRYEC"/>
<keyword evidence="5" id="KW-0479">Metal-binding</keyword>
<keyword evidence="8" id="KW-0862">Zinc</keyword>
<accession>S7W635</accession>
<evidence type="ECO:0000259" key="16">
    <source>
        <dbReference type="PROSITE" id="PS50868"/>
    </source>
</evidence>
<evidence type="ECO:0000256" key="12">
    <source>
        <dbReference type="ARBA" id="ARBA00023242"/>
    </source>
</evidence>
<dbReference type="InParanoid" id="S7W635"/>
<keyword evidence="18" id="KW-1185">Reference proteome</keyword>
<dbReference type="EMBL" id="ATCN01000921">
    <property type="protein sequence ID" value="EPR78250.1"/>
    <property type="molecule type" value="Genomic_DNA"/>
</dbReference>
<dbReference type="Gene3D" id="2.170.270.10">
    <property type="entry name" value="SET domain"/>
    <property type="match status" value="1"/>
</dbReference>
<protein>
    <submittedName>
        <fullName evidence="17">SET domain protein</fullName>
    </submittedName>
</protein>
<evidence type="ECO:0000313" key="17">
    <source>
        <dbReference type="EMBL" id="EPR78250.1"/>
    </source>
</evidence>
<dbReference type="SUPFAM" id="SSF82199">
    <property type="entry name" value="SET domain"/>
    <property type="match status" value="1"/>
</dbReference>
<evidence type="ECO:0000256" key="13">
    <source>
        <dbReference type="PROSITE-ProRule" id="PRU00146"/>
    </source>
</evidence>
<dbReference type="SUPFAM" id="SSF57903">
    <property type="entry name" value="FYVE/PHD zinc finger"/>
    <property type="match status" value="1"/>
</dbReference>
<dbReference type="InterPro" id="IPR013083">
    <property type="entry name" value="Znf_RING/FYVE/PHD"/>
</dbReference>
<keyword evidence="12" id="KW-0539">Nucleus</keyword>
<evidence type="ECO:0000256" key="6">
    <source>
        <dbReference type="ARBA" id="ARBA00022737"/>
    </source>
</evidence>
<feature type="domain" description="Post-SET" evidence="16">
    <location>
        <begin position="563"/>
        <end position="579"/>
    </location>
</feature>
<comment type="caution">
    <text evidence="17">The sequence shown here is derived from an EMBL/GenBank/DDBJ whole genome shotgun (WGS) entry which is preliminary data.</text>
</comment>
<dbReference type="SMART" id="SM00249">
    <property type="entry name" value="PHD"/>
    <property type="match status" value="2"/>
</dbReference>
<evidence type="ECO:0000256" key="10">
    <source>
        <dbReference type="ARBA" id="ARBA00023015"/>
    </source>
</evidence>
<gene>
    <name evidence="17" type="ORF">SLOPH_1640</name>
</gene>
<dbReference type="InterPro" id="IPR011011">
    <property type="entry name" value="Znf_FYVE_PHD"/>
</dbReference>
<evidence type="ECO:0000256" key="2">
    <source>
        <dbReference type="ARBA" id="ARBA00022603"/>
    </source>
</evidence>
<evidence type="ECO:0000256" key="5">
    <source>
        <dbReference type="ARBA" id="ARBA00022723"/>
    </source>
</evidence>
<sequence length="579" mass="68150">MIWTTHEQAISSKIFFEDFKAEWKVKYLLDNYKNLDDDNFLKVSKIVFGKSRFLKQRKNILQEYFLYQLEEIDPSVLLGTIGEIIPEVKEKCKFCKKEKNIECKGHVEDYCPLCYQNYNPNDYEIKMMECSSCQRWIHFNCDNKITEEEYENLENTFYECEICTKSKNMIENMRRYKTDAYNSCFACKMDIDYSLSDVGKIIEIKNYKPTVYGHAGCILFNKNTKNYTIYSLKAGKCIKCHKDGATISCVICDKGPYHLYCSFNTLIFSDLTIPSCKSHLVHNLIEYTTEIDGSELPMSKDIALIDKKIIYLDKEWYLRNIFRKGENEIIEYKEGSYYLNGIRTETENILKRFSIQNIDMANFYIFKTFGLSFHLFKKEIKLREKQKLKQKELSYDINSRSDYGEEYLPRRNYIEPGHCDECNIYSLVRNHTLTQTISHVSEENCILRKSSVEGFGLFADKNFIRNEPIIIYYGEEIIPEEANRREKIYDKNRCYFFTVDKNTIIDATVKSNLAKYINHSCNPNCFSTLATSGTWNGVIICAKRNILKGEELTYDYYFTGGTEKVKCLCGELNCREYIN</sequence>
<keyword evidence="9" id="KW-0156">Chromatin regulator</keyword>
<evidence type="ECO:0000256" key="9">
    <source>
        <dbReference type="ARBA" id="ARBA00022853"/>
    </source>
</evidence>
<dbReference type="InterPro" id="IPR019787">
    <property type="entry name" value="Znf_PHD-finger"/>
</dbReference>
<dbReference type="SMART" id="SM00317">
    <property type="entry name" value="SET"/>
    <property type="match status" value="1"/>
</dbReference>
<proteinExistence type="predicted"/>
<comment type="subcellular location">
    <subcellularLocation>
        <location evidence="1">Nucleus</location>
    </subcellularLocation>
</comment>
<dbReference type="InterPro" id="IPR046341">
    <property type="entry name" value="SET_dom_sf"/>
</dbReference>
<dbReference type="GO" id="GO:0008168">
    <property type="term" value="F:methyltransferase activity"/>
    <property type="evidence" value="ECO:0007669"/>
    <property type="project" value="UniProtKB-KW"/>
</dbReference>
<dbReference type="GO" id="GO:0032259">
    <property type="term" value="P:methylation"/>
    <property type="evidence" value="ECO:0007669"/>
    <property type="project" value="UniProtKB-KW"/>
</dbReference>
<keyword evidence="7 13" id="KW-0863">Zinc-finger</keyword>
<evidence type="ECO:0000313" key="18">
    <source>
        <dbReference type="Proteomes" id="UP000014978"/>
    </source>
</evidence>
<name>S7W635_SPRLO</name>
<dbReference type="Pfam" id="PF00856">
    <property type="entry name" value="SET"/>
    <property type="match status" value="1"/>
</dbReference>
<keyword evidence="3" id="KW-0808">Transferase</keyword>
<keyword evidence="4" id="KW-0949">S-adenosyl-L-methionine</keyword>
<dbReference type="GO" id="GO:0006325">
    <property type="term" value="P:chromatin organization"/>
    <property type="evidence" value="ECO:0007669"/>
    <property type="project" value="UniProtKB-KW"/>
</dbReference>
<dbReference type="PROSITE" id="PS50016">
    <property type="entry name" value="ZF_PHD_2"/>
    <property type="match status" value="1"/>
</dbReference>
<evidence type="ECO:0000256" key="8">
    <source>
        <dbReference type="ARBA" id="ARBA00022833"/>
    </source>
</evidence>
<dbReference type="Proteomes" id="UP000014978">
    <property type="component" value="Unassembled WGS sequence"/>
</dbReference>
<feature type="domain" description="SET" evidence="15">
    <location>
        <begin position="443"/>
        <end position="557"/>
    </location>
</feature>
<dbReference type="GO" id="GO:0005634">
    <property type="term" value="C:nucleus"/>
    <property type="evidence" value="ECO:0007669"/>
    <property type="project" value="UniProtKB-SubCell"/>
</dbReference>
<reference evidence="18" key="1">
    <citation type="journal article" date="2013" name="PLoS Genet.">
        <title>The genome of Spraguea lophii and the basis of host-microsporidian interactions.</title>
        <authorList>
            <person name="Campbell S.E."/>
            <person name="Williams T.A."/>
            <person name="Yousuf A."/>
            <person name="Soanes D.M."/>
            <person name="Paszkiewicz K.H."/>
            <person name="Williams B.A.P."/>
        </authorList>
    </citation>
    <scope>NUCLEOTIDE SEQUENCE [LARGE SCALE GENOMIC DNA]</scope>
    <source>
        <strain evidence="18">42_110</strain>
    </source>
</reference>
<keyword evidence="11" id="KW-0804">Transcription</keyword>
<keyword evidence="2" id="KW-0489">Methyltransferase</keyword>
<dbReference type="InterPro" id="IPR001965">
    <property type="entry name" value="Znf_PHD"/>
</dbReference>
<dbReference type="InterPro" id="IPR003616">
    <property type="entry name" value="Post-SET_dom"/>
</dbReference>
<dbReference type="PANTHER" id="PTHR45888">
    <property type="entry name" value="HL01030P-RELATED"/>
    <property type="match status" value="1"/>
</dbReference>
<dbReference type="OrthoDB" id="308383at2759"/>
<evidence type="ECO:0000256" key="1">
    <source>
        <dbReference type="ARBA" id="ARBA00004123"/>
    </source>
</evidence>
<evidence type="ECO:0000256" key="7">
    <source>
        <dbReference type="ARBA" id="ARBA00022771"/>
    </source>
</evidence>
<organism evidence="17 18">
    <name type="scientific">Spraguea lophii (strain 42_110)</name>
    <name type="common">Microsporidian parasite</name>
    <dbReference type="NCBI Taxonomy" id="1358809"/>
    <lineage>
        <taxon>Eukaryota</taxon>
        <taxon>Fungi</taxon>
        <taxon>Fungi incertae sedis</taxon>
        <taxon>Microsporidia</taxon>
        <taxon>Spragueidae</taxon>
        <taxon>Spraguea</taxon>
    </lineage>
</organism>
<feature type="domain" description="PHD-type" evidence="14">
    <location>
        <begin position="108"/>
        <end position="166"/>
    </location>
</feature>
<dbReference type="PROSITE" id="PS50868">
    <property type="entry name" value="POST_SET"/>
    <property type="match status" value="1"/>
</dbReference>
<evidence type="ECO:0000256" key="4">
    <source>
        <dbReference type="ARBA" id="ARBA00022691"/>
    </source>
</evidence>
<evidence type="ECO:0000256" key="11">
    <source>
        <dbReference type="ARBA" id="ARBA00023163"/>
    </source>
</evidence>